<evidence type="ECO:0000313" key="2">
    <source>
        <dbReference type="EMBL" id="MCP2259123.1"/>
    </source>
</evidence>
<dbReference type="Proteomes" id="UP001205311">
    <property type="component" value="Unassembled WGS sequence"/>
</dbReference>
<dbReference type="InterPro" id="IPR043917">
    <property type="entry name" value="DUF5753"/>
</dbReference>
<name>A0ABT1HUB8_STRSD</name>
<proteinExistence type="predicted"/>
<dbReference type="EMBL" id="JAMTCP010000014">
    <property type="protein sequence ID" value="MCP2259123.1"/>
    <property type="molecule type" value="Genomic_DNA"/>
</dbReference>
<evidence type="ECO:0000259" key="1">
    <source>
        <dbReference type="PROSITE" id="PS50943"/>
    </source>
</evidence>
<evidence type="ECO:0000313" key="3">
    <source>
        <dbReference type="Proteomes" id="UP001205311"/>
    </source>
</evidence>
<dbReference type="InterPro" id="IPR001387">
    <property type="entry name" value="Cro/C1-type_HTH"/>
</dbReference>
<reference evidence="2 3" key="1">
    <citation type="submission" date="2022-06" db="EMBL/GenBank/DDBJ databases">
        <title>Genomic Encyclopedia of Archaeal and Bacterial Type Strains, Phase II (KMG-II): from individual species to whole genera.</title>
        <authorList>
            <person name="Goeker M."/>
        </authorList>
    </citation>
    <scope>NUCLEOTIDE SEQUENCE [LARGE SCALE GENOMIC DNA]</scope>
    <source>
        <strain evidence="2 3">DSM 40477</strain>
    </source>
</reference>
<dbReference type="Pfam" id="PF13560">
    <property type="entry name" value="HTH_31"/>
    <property type="match status" value="1"/>
</dbReference>
<dbReference type="SMART" id="SM00530">
    <property type="entry name" value="HTH_XRE"/>
    <property type="match status" value="1"/>
</dbReference>
<accession>A0ABT1HUB8</accession>
<dbReference type="InterPro" id="IPR010982">
    <property type="entry name" value="Lambda_DNA-bd_dom_sf"/>
</dbReference>
<gene>
    <name evidence="2" type="ORF">LX15_002824</name>
</gene>
<protein>
    <submittedName>
        <fullName evidence="2">Transcriptional regulator, contains XRE-family HTH domain</fullName>
    </submittedName>
</protein>
<dbReference type="SUPFAM" id="SSF47413">
    <property type="entry name" value="lambda repressor-like DNA-binding domains"/>
    <property type="match status" value="1"/>
</dbReference>
<dbReference type="RefSeq" id="WP_253670034.1">
    <property type="nucleotide sequence ID" value="NZ_JAMTCP010000014.1"/>
</dbReference>
<sequence length="283" mass="32126">MTEPGPNIRRRQLGRELRRLREQAGMTIDQAVVVSGLSNPTISRIENGKQTIKPKNVRLLCQAYGVGVPLVDTLVRLAEESEDRGWWVAYSDTVPNWFEQYVGLETDAAEILSFETEYVPGLLQTAEYTRAITKASWPNQSEADLARVVELRQSRQRRLDGPNPPELHMVLGEAVARWLIGSPTVMREQLRHLIDMNERSNLTIQILPFTAGAHPGLSGPFAMLRFPNDDEVSTVYVEFDNGSLYPPRRQDIERYTWIFRRLQELALPVEDTNSLLSTLAAEL</sequence>
<organism evidence="2 3">
    <name type="scientific">Streptoalloteichus tenebrarius (strain ATCC 17920 / DSM 40477 / JCM 4838 / CBS 697.72 / NBRC 16177 / NCIMB 11028 / NRRL B-12390 / A12253. 1 / ISP 5477)</name>
    <name type="common">Streptomyces tenebrarius</name>
    <dbReference type="NCBI Taxonomy" id="1933"/>
    <lineage>
        <taxon>Bacteria</taxon>
        <taxon>Bacillati</taxon>
        <taxon>Actinomycetota</taxon>
        <taxon>Actinomycetes</taxon>
        <taxon>Pseudonocardiales</taxon>
        <taxon>Pseudonocardiaceae</taxon>
        <taxon>Streptoalloteichus</taxon>
    </lineage>
</organism>
<dbReference type="PROSITE" id="PS50943">
    <property type="entry name" value="HTH_CROC1"/>
    <property type="match status" value="1"/>
</dbReference>
<comment type="caution">
    <text evidence="2">The sequence shown here is derived from an EMBL/GenBank/DDBJ whole genome shotgun (WGS) entry which is preliminary data.</text>
</comment>
<feature type="domain" description="HTH cro/C1-type" evidence="1">
    <location>
        <begin position="17"/>
        <end position="71"/>
    </location>
</feature>
<dbReference type="Gene3D" id="1.10.260.40">
    <property type="entry name" value="lambda repressor-like DNA-binding domains"/>
    <property type="match status" value="1"/>
</dbReference>
<dbReference type="Pfam" id="PF19054">
    <property type="entry name" value="DUF5753"/>
    <property type="match status" value="1"/>
</dbReference>
<keyword evidence="3" id="KW-1185">Reference proteome</keyword>
<dbReference type="CDD" id="cd00093">
    <property type="entry name" value="HTH_XRE"/>
    <property type="match status" value="1"/>
</dbReference>